<evidence type="ECO:0000313" key="1">
    <source>
        <dbReference type="EMBL" id="KAH7915107.1"/>
    </source>
</evidence>
<dbReference type="Proteomes" id="UP000790377">
    <property type="component" value="Unassembled WGS sequence"/>
</dbReference>
<evidence type="ECO:0000313" key="2">
    <source>
        <dbReference type="Proteomes" id="UP000790377"/>
    </source>
</evidence>
<name>A0ACB8ARV9_9AGAM</name>
<accession>A0ACB8ARV9</accession>
<proteinExistence type="predicted"/>
<dbReference type="EMBL" id="MU267604">
    <property type="protein sequence ID" value="KAH7915107.1"/>
    <property type="molecule type" value="Genomic_DNA"/>
</dbReference>
<gene>
    <name evidence="1" type="ORF">BJ138DRAFT_1055414</name>
</gene>
<reference evidence="1" key="1">
    <citation type="journal article" date="2021" name="New Phytol.">
        <title>Evolutionary innovations through gain and loss of genes in the ectomycorrhizal Boletales.</title>
        <authorList>
            <person name="Wu G."/>
            <person name="Miyauchi S."/>
            <person name="Morin E."/>
            <person name="Kuo A."/>
            <person name="Drula E."/>
            <person name="Varga T."/>
            <person name="Kohler A."/>
            <person name="Feng B."/>
            <person name="Cao Y."/>
            <person name="Lipzen A."/>
            <person name="Daum C."/>
            <person name="Hundley H."/>
            <person name="Pangilinan J."/>
            <person name="Johnson J."/>
            <person name="Barry K."/>
            <person name="LaButti K."/>
            <person name="Ng V."/>
            <person name="Ahrendt S."/>
            <person name="Min B."/>
            <person name="Choi I.G."/>
            <person name="Park H."/>
            <person name="Plett J.M."/>
            <person name="Magnuson J."/>
            <person name="Spatafora J.W."/>
            <person name="Nagy L.G."/>
            <person name="Henrissat B."/>
            <person name="Grigoriev I.V."/>
            <person name="Yang Z.L."/>
            <person name="Xu J."/>
            <person name="Martin F.M."/>
        </authorList>
    </citation>
    <scope>NUCLEOTIDE SEQUENCE</scope>
    <source>
        <strain evidence="1">ATCC 28755</strain>
    </source>
</reference>
<sequence length="516" mass="55045">MTSRLRLQGVSSFINFYTCARQQTKPNARAFSTYRTASSCIHGHLLSARCHPTRGQRAKDKRSIHASAPLSASPKDPYQVLGVSKDASAADIKKTYFSLARKYHPDTNPDKGAQEKFLEIQEAYETLKDDKKRAAYDQYGASSQQPGFDPNAFARNPFAGGAGGFSGFSDFSQAFGGSNQGDLFSQLFSNAFSGRRTSGFNQNTRGADIEAHINVTFMDACKGTTRTLNINPVTVCSTCSGTGLRRGAKVSSCASCHGTGTRTFVLDSGFQMASTCGTCYGTGSTIPRGSQCVDCSGQGHVRMKKTVNVDIPAGAEDGMTLRVPKAGDAPVSGQGPSGDLLVRVNVGTSKVFRRQGANLHHDARIPLHTALLGGRVRVPTLDGNVDVRVPSGTQHGEEMVLRSRGLPSLFGGDKGDLFVSFSVQLPRSLTKRQREILEQYADDVEGRGNTSSQKDPVSQTTSASDNSSTNGSSTDNSQNTSSSTDNGTASFTHMAPASEGGWLSGTRKRIRELTGL</sequence>
<organism evidence="1 2">
    <name type="scientific">Hygrophoropsis aurantiaca</name>
    <dbReference type="NCBI Taxonomy" id="72124"/>
    <lineage>
        <taxon>Eukaryota</taxon>
        <taxon>Fungi</taxon>
        <taxon>Dikarya</taxon>
        <taxon>Basidiomycota</taxon>
        <taxon>Agaricomycotina</taxon>
        <taxon>Agaricomycetes</taxon>
        <taxon>Agaricomycetidae</taxon>
        <taxon>Boletales</taxon>
        <taxon>Coniophorineae</taxon>
        <taxon>Hygrophoropsidaceae</taxon>
        <taxon>Hygrophoropsis</taxon>
    </lineage>
</organism>
<comment type="caution">
    <text evidence="1">The sequence shown here is derived from an EMBL/GenBank/DDBJ whole genome shotgun (WGS) entry which is preliminary data.</text>
</comment>
<keyword evidence="2" id="KW-1185">Reference proteome</keyword>
<protein>
    <submittedName>
        <fullName evidence="1">Uncharacterized protein</fullName>
    </submittedName>
</protein>